<gene>
    <name evidence="7" type="ORF">HH1059_16350</name>
</gene>
<dbReference type="Gene3D" id="3.30.450.40">
    <property type="match status" value="1"/>
</dbReference>
<dbReference type="PROSITE" id="PS50883">
    <property type="entry name" value="EAL"/>
    <property type="match status" value="1"/>
</dbReference>
<evidence type="ECO:0000256" key="2">
    <source>
        <dbReference type="ARBA" id="ARBA00022636"/>
    </source>
</evidence>
<dbReference type="InterPro" id="IPR000700">
    <property type="entry name" value="PAS-assoc_C"/>
</dbReference>
<dbReference type="SMART" id="SM00091">
    <property type="entry name" value="PAS"/>
    <property type="match status" value="1"/>
</dbReference>
<dbReference type="OrthoDB" id="9804951at2"/>
<dbReference type="InterPro" id="IPR013655">
    <property type="entry name" value="PAS_fold_3"/>
</dbReference>
<dbReference type="PANTHER" id="PTHR44757">
    <property type="entry name" value="DIGUANYLATE CYCLASE DGCP"/>
    <property type="match status" value="1"/>
</dbReference>
<dbReference type="Pfam" id="PF00563">
    <property type="entry name" value="EAL"/>
    <property type="match status" value="1"/>
</dbReference>
<evidence type="ECO:0000313" key="7">
    <source>
        <dbReference type="EMBL" id="BAU58345.1"/>
    </source>
</evidence>
<protein>
    <recommendedName>
        <fullName evidence="1">cyclic-guanylate-specific phosphodiesterase</fullName>
        <ecNumber evidence="1">3.1.4.52</ecNumber>
    </recommendedName>
</protein>
<evidence type="ECO:0000259" key="3">
    <source>
        <dbReference type="PROSITE" id="PS50112"/>
    </source>
</evidence>
<dbReference type="Gene3D" id="3.30.450.20">
    <property type="entry name" value="PAS domain"/>
    <property type="match status" value="1"/>
</dbReference>
<feature type="domain" description="PAS" evidence="3">
    <location>
        <begin position="181"/>
        <end position="239"/>
    </location>
</feature>
<dbReference type="EC" id="3.1.4.52" evidence="1"/>
<accession>A0A110B5K3</accession>
<dbReference type="SUPFAM" id="SSF55785">
    <property type="entry name" value="PYP-like sensor domain (PAS domain)"/>
    <property type="match status" value="1"/>
</dbReference>
<dbReference type="InterPro" id="IPR003018">
    <property type="entry name" value="GAF"/>
</dbReference>
<dbReference type="InterPro" id="IPR000014">
    <property type="entry name" value="PAS"/>
</dbReference>
<feature type="domain" description="GGDEF" evidence="6">
    <location>
        <begin position="343"/>
        <end position="479"/>
    </location>
</feature>
<feature type="domain" description="EAL" evidence="5">
    <location>
        <begin position="487"/>
        <end position="734"/>
    </location>
</feature>
<dbReference type="InterPro" id="IPR052155">
    <property type="entry name" value="Biofilm_reg_signaling"/>
</dbReference>
<evidence type="ECO:0000259" key="5">
    <source>
        <dbReference type="PROSITE" id="PS50883"/>
    </source>
</evidence>
<dbReference type="CDD" id="cd00130">
    <property type="entry name" value="PAS"/>
    <property type="match status" value="1"/>
</dbReference>
<dbReference type="Pfam" id="PF08447">
    <property type="entry name" value="PAS_3"/>
    <property type="match status" value="1"/>
</dbReference>
<dbReference type="InterPro" id="IPR001633">
    <property type="entry name" value="EAL_dom"/>
</dbReference>
<dbReference type="InterPro" id="IPR029787">
    <property type="entry name" value="Nucleotide_cyclase"/>
</dbReference>
<keyword evidence="2" id="KW-0973">c-di-GMP</keyword>
<feature type="domain" description="PAC" evidence="4">
    <location>
        <begin position="245"/>
        <end position="297"/>
    </location>
</feature>
<dbReference type="NCBIfam" id="TIGR00229">
    <property type="entry name" value="sensory_box"/>
    <property type="match status" value="1"/>
</dbReference>
<sequence length="734" mass="82387">MRPAPIPENEDERLAALHEYGLLDTPPEDAFERITTLLCNFFDLPIATITLVDNDRQWFKSYRGLDDCQTPRDISFCGHVVASGEPLIVEDATADERFHDNPLVTSERGIRFYAGVPLTTPSGYHIGVLSIQDPQARKSDAICLQSLQDFAALVVDELELRLQSAKRQLELRRFAGGPTVVFAWDQKSGEWPVRYVSPNVQRVLGYSPEQLIGRPFAELVHPEDYPRLIREDSRALSVAVDSYFDYTPYRVKAADSAYRWVQETSVFERNGRGDVVAGLGYINDITERVELEEQNRTDRSELIYYRSQLEELLHTDPLTELPNRLLLHDRLAQAVERRKRDKAALAVLVLDLRDFRAINDSLGKDFGDQVLINLGRRLKQVLRVGDTVARLGGDEFGILLPWLGVADDSVELVERLVNWVEEPLFVGDQEICLVARVGISVYPTSGSEENLVTRLLEQADTAMHEAKREGVRYRFFSAELTDRAHERLKLAADLRRALANNRLLLHYQPQVDLKSGSWVGVEALARWFDPQQGWISPARFIPVAERSGLIDRLGEWVLDTACAQAVIWLQQGIDFGRISVNVAAPQMAEEGWAEKVKEALERTGLPPHKLELEITESLLVERMDCVTKGLSELRALGVAVAVDDFGTGYSALSYLKDLPVDKLKIDRSFIRDYPGDRHAAAIARAIIALGTGLGIRIIAEGVETEMQRKALLDAGCRQGQGFLFHVPEPAASFG</sequence>
<dbReference type="Gene3D" id="3.20.20.450">
    <property type="entry name" value="EAL domain"/>
    <property type="match status" value="1"/>
</dbReference>
<dbReference type="GO" id="GO:0071111">
    <property type="term" value="F:cyclic-guanylate-specific phosphodiesterase activity"/>
    <property type="evidence" value="ECO:0007669"/>
    <property type="project" value="UniProtKB-EC"/>
</dbReference>
<dbReference type="CDD" id="cd01949">
    <property type="entry name" value="GGDEF"/>
    <property type="match status" value="1"/>
</dbReference>
<evidence type="ECO:0000259" key="4">
    <source>
        <dbReference type="PROSITE" id="PS50113"/>
    </source>
</evidence>
<dbReference type="PANTHER" id="PTHR44757:SF2">
    <property type="entry name" value="BIOFILM ARCHITECTURE MAINTENANCE PROTEIN MBAA"/>
    <property type="match status" value="1"/>
</dbReference>
<name>A0A110B5K3_HALHR</name>
<dbReference type="PROSITE" id="PS50113">
    <property type="entry name" value="PAC"/>
    <property type="match status" value="1"/>
</dbReference>
<dbReference type="RefSeq" id="WP_096409722.1">
    <property type="nucleotide sequence ID" value="NZ_AP017372.2"/>
</dbReference>
<reference evidence="7" key="1">
    <citation type="submission" date="2016-02" db="EMBL/GenBank/DDBJ databases">
        <title>Halorhodospira halochloris DSM-1059 complete genome, version 2.</title>
        <authorList>
            <person name="Tsukatani Y."/>
        </authorList>
    </citation>
    <scope>NUCLEOTIDE SEQUENCE</scope>
    <source>
        <strain evidence="7">DSM 1059</strain>
    </source>
</reference>
<dbReference type="SUPFAM" id="SSF55781">
    <property type="entry name" value="GAF domain-like"/>
    <property type="match status" value="1"/>
</dbReference>
<dbReference type="SUPFAM" id="SSF141868">
    <property type="entry name" value="EAL domain-like"/>
    <property type="match status" value="1"/>
</dbReference>
<evidence type="ECO:0000256" key="1">
    <source>
        <dbReference type="ARBA" id="ARBA00012282"/>
    </source>
</evidence>
<dbReference type="InterPro" id="IPR035965">
    <property type="entry name" value="PAS-like_dom_sf"/>
</dbReference>
<dbReference type="CDD" id="cd01948">
    <property type="entry name" value="EAL"/>
    <property type="match status" value="1"/>
</dbReference>
<dbReference type="InterPro" id="IPR043128">
    <property type="entry name" value="Rev_trsase/Diguanyl_cyclase"/>
</dbReference>
<proteinExistence type="predicted"/>
<evidence type="ECO:0000259" key="6">
    <source>
        <dbReference type="PROSITE" id="PS50887"/>
    </source>
</evidence>
<dbReference type="PROSITE" id="PS50112">
    <property type="entry name" value="PAS"/>
    <property type="match status" value="1"/>
</dbReference>
<dbReference type="SMART" id="SM00052">
    <property type="entry name" value="EAL"/>
    <property type="match status" value="1"/>
</dbReference>
<dbReference type="KEGG" id="hhk:HH1059_16350"/>
<dbReference type="SMART" id="SM00065">
    <property type="entry name" value="GAF"/>
    <property type="match status" value="1"/>
</dbReference>
<organism evidence="7 8">
    <name type="scientific">Halorhodospira halochloris</name>
    <name type="common">Ectothiorhodospira halochloris</name>
    <dbReference type="NCBI Taxonomy" id="1052"/>
    <lineage>
        <taxon>Bacteria</taxon>
        <taxon>Pseudomonadati</taxon>
        <taxon>Pseudomonadota</taxon>
        <taxon>Gammaproteobacteria</taxon>
        <taxon>Chromatiales</taxon>
        <taxon>Ectothiorhodospiraceae</taxon>
        <taxon>Halorhodospira</taxon>
    </lineage>
</organism>
<dbReference type="InterPro" id="IPR035919">
    <property type="entry name" value="EAL_sf"/>
</dbReference>
<dbReference type="NCBIfam" id="TIGR00254">
    <property type="entry name" value="GGDEF"/>
    <property type="match status" value="1"/>
</dbReference>
<dbReference type="AlphaFoldDB" id="A0A110B5K3"/>
<dbReference type="Proteomes" id="UP000218890">
    <property type="component" value="Chromosome"/>
</dbReference>
<dbReference type="SUPFAM" id="SSF55073">
    <property type="entry name" value="Nucleotide cyclase"/>
    <property type="match status" value="1"/>
</dbReference>
<dbReference type="FunFam" id="3.20.20.450:FF:000001">
    <property type="entry name" value="Cyclic di-GMP phosphodiesterase yahA"/>
    <property type="match status" value="1"/>
</dbReference>
<dbReference type="Pfam" id="PF00990">
    <property type="entry name" value="GGDEF"/>
    <property type="match status" value="1"/>
</dbReference>
<dbReference type="PROSITE" id="PS50887">
    <property type="entry name" value="GGDEF"/>
    <property type="match status" value="1"/>
</dbReference>
<keyword evidence="8" id="KW-1185">Reference proteome</keyword>
<evidence type="ECO:0000313" key="8">
    <source>
        <dbReference type="Proteomes" id="UP000218890"/>
    </source>
</evidence>
<dbReference type="Gene3D" id="3.30.70.270">
    <property type="match status" value="1"/>
</dbReference>
<dbReference type="InterPro" id="IPR000160">
    <property type="entry name" value="GGDEF_dom"/>
</dbReference>
<dbReference type="SMART" id="SM00267">
    <property type="entry name" value="GGDEF"/>
    <property type="match status" value="1"/>
</dbReference>
<dbReference type="Pfam" id="PF01590">
    <property type="entry name" value="GAF"/>
    <property type="match status" value="1"/>
</dbReference>
<dbReference type="InterPro" id="IPR029016">
    <property type="entry name" value="GAF-like_dom_sf"/>
</dbReference>
<dbReference type="EMBL" id="AP017372">
    <property type="protein sequence ID" value="BAU58345.1"/>
    <property type="molecule type" value="Genomic_DNA"/>
</dbReference>